<dbReference type="InterPro" id="IPR027417">
    <property type="entry name" value="P-loop_NTPase"/>
</dbReference>
<comment type="caution">
    <text evidence="2">The sequence shown here is derived from an EMBL/GenBank/DDBJ whole genome shotgun (WGS) entry which is preliminary data.</text>
</comment>
<dbReference type="Gene3D" id="3.40.50.300">
    <property type="entry name" value="P-loop containing nucleotide triphosphate hydrolases"/>
    <property type="match status" value="1"/>
</dbReference>
<dbReference type="Proteomes" id="UP001596122">
    <property type="component" value="Unassembled WGS sequence"/>
</dbReference>
<name>A0ABW0GNY4_9MICO</name>
<feature type="domain" description="AAA+ ATPase" evidence="1">
    <location>
        <begin position="22"/>
        <end position="171"/>
    </location>
</feature>
<dbReference type="Pfam" id="PF13191">
    <property type="entry name" value="AAA_16"/>
    <property type="match status" value="1"/>
</dbReference>
<dbReference type="SMART" id="SM00382">
    <property type="entry name" value="AAA"/>
    <property type="match status" value="1"/>
</dbReference>
<evidence type="ECO:0000313" key="2">
    <source>
        <dbReference type="EMBL" id="MFC5381639.1"/>
    </source>
</evidence>
<dbReference type="RefSeq" id="WP_340269586.1">
    <property type="nucleotide sequence ID" value="NZ_JBBEOG010000004.1"/>
</dbReference>
<organism evidence="2 3">
    <name type="scientific">Aquipuribacter nitratireducens</name>
    <dbReference type="NCBI Taxonomy" id="650104"/>
    <lineage>
        <taxon>Bacteria</taxon>
        <taxon>Bacillati</taxon>
        <taxon>Actinomycetota</taxon>
        <taxon>Actinomycetes</taxon>
        <taxon>Micrococcales</taxon>
        <taxon>Intrasporangiaceae</taxon>
        <taxon>Aquipuribacter</taxon>
    </lineage>
</organism>
<reference evidence="3" key="1">
    <citation type="journal article" date="2019" name="Int. J. Syst. Evol. Microbiol.">
        <title>The Global Catalogue of Microorganisms (GCM) 10K type strain sequencing project: providing services to taxonomists for standard genome sequencing and annotation.</title>
        <authorList>
            <consortium name="The Broad Institute Genomics Platform"/>
            <consortium name="The Broad Institute Genome Sequencing Center for Infectious Disease"/>
            <person name="Wu L."/>
            <person name="Ma J."/>
        </authorList>
    </citation>
    <scope>NUCLEOTIDE SEQUENCE [LARGE SCALE GENOMIC DNA]</scope>
    <source>
        <strain evidence="3">CCUG 43114</strain>
    </source>
</reference>
<sequence length="294" mass="30373">MGSLPFVGRDAALTELAAAVTAGEHVLLRGPPGIGKSRLVEETLRVARSTGLSDAGRHVDRLLASASTSGRALSTLAPLLPTGAAGGDLAAVLATLSRRWRQLARAGEAPLVWLDDAHHADAMSAVVLRYATSPGDVQLLATRRDTDPLPDDVEALLREGTLRVVDVGPLRDGDVVRIATAAAGRPLDTDRAARVVDLAGGNPLFARELALAAAGVGEPWGGLDDLVGHQVAALPPHQRRVLELVAAAEPTPAALLAGDEESVADWSVAAGRPPPPTVALEAARLDALRPPEQP</sequence>
<dbReference type="SUPFAM" id="SSF52540">
    <property type="entry name" value="P-loop containing nucleoside triphosphate hydrolases"/>
    <property type="match status" value="1"/>
</dbReference>
<dbReference type="InterPro" id="IPR041664">
    <property type="entry name" value="AAA_16"/>
</dbReference>
<evidence type="ECO:0000259" key="1">
    <source>
        <dbReference type="SMART" id="SM00382"/>
    </source>
</evidence>
<keyword evidence="3" id="KW-1185">Reference proteome</keyword>
<proteinExistence type="predicted"/>
<dbReference type="EMBL" id="JBHSLD010000009">
    <property type="protein sequence ID" value="MFC5381639.1"/>
    <property type="molecule type" value="Genomic_DNA"/>
</dbReference>
<protein>
    <submittedName>
        <fullName evidence="2">AAA family ATPase</fullName>
    </submittedName>
</protein>
<gene>
    <name evidence="2" type="ORF">ACFPJ6_12645</name>
</gene>
<accession>A0ABW0GNY4</accession>
<dbReference type="InterPro" id="IPR003593">
    <property type="entry name" value="AAA+_ATPase"/>
</dbReference>
<evidence type="ECO:0000313" key="3">
    <source>
        <dbReference type="Proteomes" id="UP001596122"/>
    </source>
</evidence>